<evidence type="ECO:0000256" key="1">
    <source>
        <dbReference type="ARBA" id="ARBA00006484"/>
    </source>
</evidence>
<dbReference type="PANTHER" id="PTHR43313">
    <property type="entry name" value="SHORT-CHAIN DEHYDROGENASE/REDUCTASE FAMILY 9C"/>
    <property type="match status" value="1"/>
</dbReference>
<organism evidence="3 4">
    <name type="scientific">Gambusia affinis</name>
    <name type="common">Western mosquitofish</name>
    <name type="synonym">Heterandria affinis</name>
    <dbReference type="NCBI Taxonomy" id="33528"/>
    <lineage>
        <taxon>Eukaryota</taxon>
        <taxon>Metazoa</taxon>
        <taxon>Chordata</taxon>
        <taxon>Craniata</taxon>
        <taxon>Vertebrata</taxon>
        <taxon>Euteleostomi</taxon>
        <taxon>Actinopterygii</taxon>
        <taxon>Neopterygii</taxon>
        <taxon>Teleostei</taxon>
        <taxon>Neoteleostei</taxon>
        <taxon>Acanthomorphata</taxon>
        <taxon>Ovalentaria</taxon>
        <taxon>Atherinomorphae</taxon>
        <taxon>Cyprinodontiformes</taxon>
        <taxon>Poeciliidae</taxon>
        <taxon>Poeciliinae</taxon>
        <taxon>Gambusia</taxon>
    </lineage>
</organism>
<comment type="similarity">
    <text evidence="1">Belongs to the short-chain dehydrogenases/reductases (SDR) family.</text>
</comment>
<evidence type="ECO:0008006" key="5">
    <source>
        <dbReference type="Google" id="ProtNLM"/>
    </source>
</evidence>
<evidence type="ECO:0000313" key="4">
    <source>
        <dbReference type="Proteomes" id="UP000250572"/>
    </source>
</evidence>
<protein>
    <recommendedName>
        <fullName evidence="5">Dehydrogenase/reductase SDR family member 9</fullName>
    </recommendedName>
</protein>
<dbReference type="Gene3D" id="3.40.50.720">
    <property type="entry name" value="NAD(P)-binding Rossmann-like Domain"/>
    <property type="match status" value="1"/>
</dbReference>
<name>A0A315W851_GAMAF</name>
<dbReference type="EMBL" id="NHOQ01000204">
    <property type="protein sequence ID" value="PWA32097.1"/>
    <property type="molecule type" value="Genomic_DNA"/>
</dbReference>
<dbReference type="AlphaFoldDB" id="A0A315W851"/>
<evidence type="ECO:0000256" key="2">
    <source>
        <dbReference type="ARBA" id="ARBA00023002"/>
    </source>
</evidence>
<gene>
    <name evidence="3" type="ORF">CCH79_00013441</name>
</gene>
<reference evidence="3 4" key="1">
    <citation type="journal article" date="2018" name="G3 (Bethesda)">
        <title>A High-Quality Reference Genome for the Invasive Mosquitofish Gambusia affinis Using a Chicago Library.</title>
        <authorList>
            <person name="Hoffberg S.L."/>
            <person name="Troendle N.J."/>
            <person name="Glenn T.C."/>
            <person name="Mahmud O."/>
            <person name="Louha S."/>
            <person name="Chalopin D."/>
            <person name="Bennetzen J.L."/>
            <person name="Mauricio R."/>
        </authorList>
    </citation>
    <scope>NUCLEOTIDE SEQUENCE [LARGE SCALE GENOMIC DNA]</scope>
    <source>
        <strain evidence="3">NE01/NJP1002.9</strain>
        <tissue evidence="3">Muscle</tissue>
    </source>
</reference>
<keyword evidence="2" id="KW-0560">Oxidoreductase</keyword>
<dbReference type="STRING" id="33528.ENSGAFP00000027729"/>
<keyword evidence="4" id="KW-1185">Reference proteome</keyword>
<dbReference type="Pfam" id="PF00106">
    <property type="entry name" value="adh_short"/>
    <property type="match status" value="1"/>
</dbReference>
<dbReference type="InterPro" id="IPR020904">
    <property type="entry name" value="Sc_DH/Rdtase_CS"/>
</dbReference>
<proteinExistence type="inferred from homology"/>
<dbReference type="PANTHER" id="PTHR43313:SF52">
    <property type="entry name" value="DEHYDROGENASE_REDUCTASE (SDR FAMILY) MEMBER 9"/>
    <property type="match status" value="1"/>
</dbReference>
<dbReference type="Proteomes" id="UP000250572">
    <property type="component" value="Unassembled WGS sequence"/>
</dbReference>
<dbReference type="InterPro" id="IPR036291">
    <property type="entry name" value="NAD(P)-bd_dom_sf"/>
</dbReference>
<dbReference type="PRINTS" id="PR00081">
    <property type="entry name" value="GDHRDH"/>
</dbReference>
<comment type="caution">
    <text evidence="3">The sequence shown here is derived from an EMBL/GenBank/DDBJ whole genome shotgun (WGS) entry which is preliminary data.</text>
</comment>
<dbReference type="SUPFAM" id="SSF51735">
    <property type="entry name" value="NAD(P)-binding Rossmann-fold domains"/>
    <property type="match status" value="1"/>
</dbReference>
<dbReference type="PROSITE" id="PS00061">
    <property type="entry name" value="ADH_SHORT"/>
    <property type="match status" value="1"/>
</dbReference>
<dbReference type="GO" id="GO:0016491">
    <property type="term" value="F:oxidoreductase activity"/>
    <property type="evidence" value="ECO:0007669"/>
    <property type="project" value="UniProtKB-KW"/>
</dbReference>
<dbReference type="PRINTS" id="PR00080">
    <property type="entry name" value="SDRFAMILY"/>
</dbReference>
<dbReference type="GO" id="GO:0008202">
    <property type="term" value="P:steroid metabolic process"/>
    <property type="evidence" value="ECO:0007669"/>
    <property type="project" value="TreeGrafter"/>
</dbReference>
<accession>A0A315W851</accession>
<dbReference type="InterPro" id="IPR002347">
    <property type="entry name" value="SDR_fam"/>
</dbReference>
<sequence length="669" mass="74184">MVLFTHSLRSSLSSLSSMSYSMKVSVSRPNTSSMSGWAEPCSTAQTLPTIIMATSLQFFYAVEPYRSRRHGDKISRGRLRMTPKLRVGLIHRCKQVRASIDSTVRSDEARPVWKTLVVVTACQLGSGRHPLDVGSRGQIALFGGKCPIGSCTEKASELAEQTVPLQKPCTLSVDLPNVASRPGEIIALNEANASSDQDTTLLPPGGGAHCRFLFRHHLIRFRTLSRRVHSNRRRSSDIALLQMSLPPSNMFLYLLGLAVLFYLFRWIRELPRVGDKANKYVYITGCDTGFGNLLARHLDKIGFRVIAGCYTEKGEEELKKACSSNLIATHLDVASKESLAKVAAMIKEKVGVHGLWALVNNAGIAVPSGPCDWHTLDDYKSMLDVNLNGVIGATLSVLPLIKKARGRVVNVASVFGRICVTGGPYPVSKFAVEAFNDSLRFNMAPFGVKVLCIEPGFFKTSVTDSELHIRNVQTLWDRLPQDVKDDYGAEYVQKCKRQPFVLVNCRLLFTSMDSSFVPAKDMIKEKVTQMSDGDLMKVVSCMEHAVSATWPRKRYSPGWDAKFFWLPMSYMPTCFVDYFFLKNAIPIAKKLHQLLSFLDHFLNGTDHVEGLLGQGYQFTQVACEDLSHLEGLRQETLDLAGAGHSQFVLLGQLIHTQDGDDVLKGLVVL</sequence>
<evidence type="ECO:0000313" key="3">
    <source>
        <dbReference type="EMBL" id="PWA32097.1"/>
    </source>
</evidence>